<reference evidence="3" key="3">
    <citation type="journal article" date="2008" name="Nucleic Acids Res.">
        <title>The rice annotation project database (RAP-DB): 2008 update.</title>
        <authorList>
            <consortium name="The rice annotation project (RAP)"/>
        </authorList>
    </citation>
    <scope>GENOME REANNOTATION</scope>
    <source>
        <strain evidence="3">cv. Nipponbare</strain>
    </source>
</reference>
<gene>
    <name evidence="2" type="ORF">P0034C09.49</name>
    <name evidence="1" type="ORF">P0431H09.2</name>
</gene>
<name>Q5N7Q0_ORYSJ</name>
<evidence type="ECO:0000313" key="1">
    <source>
        <dbReference type="EMBL" id="BAD81797.1"/>
    </source>
</evidence>
<evidence type="ECO:0000313" key="3">
    <source>
        <dbReference type="Proteomes" id="UP000000763"/>
    </source>
</evidence>
<sequence>MEKASRCRCGTGLRGVGPAEGQAYEVGGVAFTWAKCIPPDENNLQLLDGGRDSTCDWAVGFGDSATDKVDENAR</sequence>
<accession>Q5N7Q0</accession>
<evidence type="ECO:0000313" key="2">
    <source>
        <dbReference type="EMBL" id="BAD82506.1"/>
    </source>
</evidence>
<dbReference type="Proteomes" id="UP000817658">
    <property type="component" value="Chromosome 1"/>
</dbReference>
<protein>
    <submittedName>
        <fullName evidence="2">Uncharacterized protein</fullName>
    </submittedName>
</protein>
<dbReference type="AlphaFoldDB" id="Q5N7Q0"/>
<organism evidence="2">
    <name type="scientific">Oryza sativa subsp. japonica</name>
    <name type="common">Rice</name>
    <dbReference type="NCBI Taxonomy" id="39947"/>
    <lineage>
        <taxon>Eukaryota</taxon>
        <taxon>Viridiplantae</taxon>
        <taxon>Streptophyta</taxon>
        <taxon>Embryophyta</taxon>
        <taxon>Tracheophyta</taxon>
        <taxon>Spermatophyta</taxon>
        <taxon>Magnoliopsida</taxon>
        <taxon>Liliopsida</taxon>
        <taxon>Poales</taxon>
        <taxon>Poaceae</taxon>
        <taxon>BOP clade</taxon>
        <taxon>Oryzoideae</taxon>
        <taxon>Oryzeae</taxon>
        <taxon>Oryzinae</taxon>
        <taxon>Oryza</taxon>
        <taxon>Oryza sativa</taxon>
    </lineage>
</organism>
<reference evidence="3" key="2">
    <citation type="journal article" date="2005" name="Nature">
        <title>The map-based sequence of the rice genome.</title>
        <authorList>
            <consortium name="International rice genome sequencing project (IRGSP)"/>
            <person name="Matsumoto T."/>
            <person name="Wu J."/>
            <person name="Kanamori H."/>
            <person name="Katayose Y."/>
            <person name="Fujisawa M."/>
            <person name="Namiki N."/>
            <person name="Mizuno H."/>
            <person name="Yamamoto K."/>
            <person name="Antonio B.A."/>
            <person name="Baba T."/>
            <person name="Sakata K."/>
            <person name="Nagamura Y."/>
            <person name="Aoki H."/>
            <person name="Arikawa K."/>
            <person name="Arita K."/>
            <person name="Bito T."/>
            <person name="Chiden Y."/>
            <person name="Fujitsuka N."/>
            <person name="Fukunaka R."/>
            <person name="Hamada M."/>
            <person name="Harada C."/>
            <person name="Hayashi A."/>
            <person name="Hijishita S."/>
            <person name="Honda M."/>
            <person name="Hosokawa S."/>
            <person name="Ichikawa Y."/>
            <person name="Idonuma A."/>
            <person name="Iijima M."/>
            <person name="Ikeda M."/>
            <person name="Ikeno M."/>
            <person name="Ito K."/>
            <person name="Ito S."/>
            <person name="Ito T."/>
            <person name="Ito Y."/>
            <person name="Ito Y."/>
            <person name="Iwabuchi A."/>
            <person name="Kamiya K."/>
            <person name="Karasawa W."/>
            <person name="Kurita K."/>
            <person name="Katagiri S."/>
            <person name="Kikuta A."/>
            <person name="Kobayashi H."/>
            <person name="Kobayashi N."/>
            <person name="Machita K."/>
            <person name="Maehara T."/>
            <person name="Masukawa M."/>
            <person name="Mizubayashi T."/>
            <person name="Mukai Y."/>
            <person name="Nagasaki H."/>
            <person name="Nagata Y."/>
            <person name="Naito S."/>
            <person name="Nakashima M."/>
            <person name="Nakama Y."/>
            <person name="Nakamichi Y."/>
            <person name="Nakamura M."/>
            <person name="Meguro A."/>
            <person name="Negishi M."/>
            <person name="Ohta I."/>
            <person name="Ohta T."/>
            <person name="Okamoto M."/>
            <person name="Ono N."/>
            <person name="Saji S."/>
            <person name="Sakaguchi M."/>
            <person name="Sakai K."/>
            <person name="Shibata M."/>
            <person name="Shimokawa T."/>
            <person name="Song J."/>
            <person name="Takazaki Y."/>
            <person name="Terasawa K."/>
            <person name="Tsugane M."/>
            <person name="Tsuji K."/>
            <person name="Ueda S."/>
            <person name="Waki K."/>
            <person name="Yamagata H."/>
            <person name="Yamamoto M."/>
            <person name="Yamamoto S."/>
            <person name="Yamane H."/>
            <person name="Yoshiki S."/>
            <person name="Yoshihara R."/>
            <person name="Yukawa K."/>
            <person name="Zhong H."/>
            <person name="Yano M."/>
            <person name="Yuan Q."/>
            <person name="Ouyang S."/>
            <person name="Liu J."/>
            <person name="Jones K.M."/>
            <person name="Gansberger K."/>
            <person name="Moffat K."/>
            <person name="Hill J."/>
            <person name="Bera J."/>
            <person name="Fadrosh D."/>
            <person name="Jin S."/>
            <person name="Johri S."/>
            <person name="Kim M."/>
            <person name="Overton L."/>
            <person name="Reardon M."/>
            <person name="Tsitrin T."/>
            <person name="Vuong H."/>
            <person name="Weaver B."/>
            <person name="Ciecko A."/>
            <person name="Tallon L."/>
            <person name="Jackson J."/>
            <person name="Pai G."/>
            <person name="Aken S.V."/>
            <person name="Utterback T."/>
            <person name="Reidmuller S."/>
            <person name="Feldblyum T."/>
            <person name="Hsiao J."/>
            <person name="Zismann V."/>
            <person name="Iobst S."/>
            <person name="de Vazeille A.R."/>
            <person name="Buell C.R."/>
            <person name="Ying K."/>
            <person name="Li Y."/>
            <person name="Lu T."/>
            <person name="Huang Y."/>
            <person name="Zhao Q."/>
            <person name="Feng Q."/>
            <person name="Zhang L."/>
            <person name="Zhu J."/>
            <person name="Weng Q."/>
            <person name="Mu J."/>
            <person name="Lu Y."/>
            <person name="Fan D."/>
            <person name="Liu Y."/>
            <person name="Guan J."/>
            <person name="Zhang Y."/>
            <person name="Yu S."/>
            <person name="Liu X."/>
            <person name="Zhang Y."/>
            <person name="Hong G."/>
            <person name="Han B."/>
            <person name="Choisne N."/>
            <person name="Demange N."/>
            <person name="Orjeda G."/>
            <person name="Samain S."/>
            <person name="Cattolico L."/>
            <person name="Pelletier E."/>
            <person name="Couloux A."/>
            <person name="Segurens B."/>
            <person name="Wincker P."/>
            <person name="D'Hont A."/>
            <person name="Scarpelli C."/>
            <person name="Weissenbach J."/>
            <person name="Salanoubat M."/>
            <person name="Quetier F."/>
            <person name="Yu Y."/>
            <person name="Kim H.R."/>
            <person name="Rambo T."/>
            <person name="Currie J."/>
            <person name="Collura K."/>
            <person name="Luo M."/>
            <person name="Yang T."/>
            <person name="Ammiraju J.S.S."/>
            <person name="Engler F."/>
            <person name="Soderlund C."/>
            <person name="Wing R.A."/>
            <person name="Palmer L.E."/>
            <person name="de la Bastide M."/>
            <person name="Spiegel L."/>
            <person name="Nascimento L."/>
            <person name="Zutavern T."/>
            <person name="O'Shaughnessy A."/>
            <person name="Dike S."/>
            <person name="Dedhia N."/>
            <person name="Preston R."/>
            <person name="Balija V."/>
            <person name="McCombie W.R."/>
            <person name="Chow T."/>
            <person name="Chen H."/>
            <person name="Chung M."/>
            <person name="Chen C."/>
            <person name="Shaw J."/>
            <person name="Wu H."/>
            <person name="Hsiao K."/>
            <person name="Chao Y."/>
            <person name="Chu M."/>
            <person name="Cheng C."/>
            <person name="Hour A."/>
            <person name="Lee P."/>
            <person name="Lin S."/>
            <person name="Lin Y."/>
            <person name="Liou J."/>
            <person name="Liu S."/>
            <person name="Hsing Y."/>
            <person name="Raghuvanshi S."/>
            <person name="Mohanty A."/>
            <person name="Bharti A.K."/>
            <person name="Gaur A."/>
            <person name="Gupta V."/>
            <person name="Kumar D."/>
            <person name="Ravi V."/>
            <person name="Vij S."/>
            <person name="Kapur A."/>
            <person name="Khurana P."/>
            <person name="Khurana P."/>
            <person name="Khurana J.P."/>
            <person name="Tyagi A.K."/>
            <person name="Gaikwad K."/>
            <person name="Singh A."/>
            <person name="Dalal V."/>
            <person name="Srivastava S."/>
            <person name="Dixit A."/>
            <person name="Pal A.K."/>
            <person name="Ghazi I.A."/>
            <person name="Yadav M."/>
            <person name="Pandit A."/>
            <person name="Bhargava A."/>
            <person name="Sureshbabu K."/>
            <person name="Batra K."/>
            <person name="Sharma T.R."/>
            <person name="Mohapatra T."/>
            <person name="Singh N.K."/>
            <person name="Messing J."/>
            <person name="Nelson A.B."/>
            <person name="Fuks G."/>
            <person name="Kavchok S."/>
            <person name="Keizer G."/>
            <person name="Linton E."/>
            <person name="Llaca V."/>
            <person name="Song R."/>
            <person name="Tanyolac B."/>
            <person name="Young S."/>
            <person name="Ho-Il K."/>
            <person name="Hahn J.H."/>
            <person name="Sangsakoo G."/>
            <person name="Vanavichit A."/>
            <person name="de Mattos Luiz.A.T."/>
            <person name="Zimmer P.D."/>
            <person name="Malone G."/>
            <person name="Dellagostin O."/>
            <person name="de Oliveira A.C."/>
            <person name="Bevan M."/>
            <person name="Bancroft I."/>
            <person name="Minx P."/>
            <person name="Cordum H."/>
            <person name="Wilson R."/>
            <person name="Cheng Z."/>
            <person name="Jin W."/>
            <person name="Jiang J."/>
            <person name="Leong S.A."/>
            <person name="Iwama H."/>
            <person name="Gojobori T."/>
            <person name="Itoh T."/>
            <person name="Niimura Y."/>
            <person name="Fujii Y."/>
            <person name="Habara T."/>
            <person name="Sakai H."/>
            <person name="Sato Y."/>
            <person name="Wilson G."/>
            <person name="Kumar K."/>
            <person name="McCouch S."/>
            <person name="Juretic N."/>
            <person name="Hoen D."/>
            <person name="Wright S."/>
            <person name="Bruskiewich R."/>
            <person name="Bureau T."/>
            <person name="Miyao A."/>
            <person name="Hirochika H."/>
            <person name="Nishikawa T."/>
            <person name="Kadowaki K."/>
            <person name="Sugiura M."/>
            <person name="Burr B."/>
            <person name="Sasaki T."/>
        </authorList>
    </citation>
    <scope>NUCLEOTIDE SEQUENCE [LARGE SCALE GENOMIC DNA]</scope>
    <source>
        <strain evidence="3">cv. Nipponbare</strain>
    </source>
</reference>
<reference evidence="2" key="1">
    <citation type="journal article" date="2002" name="Nature">
        <title>The genome sequence and structure of rice chromosome 1.</title>
        <authorList>
            <person name="Sasaki T."/>
            <person name="Matsumoto T."/>
            <person name="Yamamoto K."/>
            <person name="Sakata K."/>
            <person name="Baba T."/>
            <person name="Katayose Y."/>
            <person name="Wu J."/>
            <person name="Niimura Y."/>
            <person name="Cheng Z."/>
            <person name="Nagamura Y."/>
            <person name="Antonio B.A."/>
            <person name="Kanamori H."/>
            <person name="Hosokawa S."/>
            <person name="Masukawa M."/>
            <person name="Arikawa K."/>
            <person name="Chiden Y."/>
            <person name="Hayashi M."/>
            <person name="Okamoto M."/>
            <person name="Ando T."/>
            <person name="Aoki H."/>
            <person name="Arita K."/>
            <person name="Hamada M."/>
            <person name="Harada C."/>
            <person name="Hijishita S."/>
            <person name="Honda M."/>
            <person name="Ichikawa Y."/>
            <person name="Idonuma A."/>
            <person name="Iijima M."/>
            <person name="Ikeda M."/>
            <person name="Ikeno M."/>
            <person name="Itoh S."/>
            <person name="Itoh T."/>
            <person name="Itoh Y."/>
            <person name="Itoh Y."/>
            <person name="Iwabuchi A."/>
            <person name="Kamiya K."/>
            <person name="Karasawa W."/>
            <person name="Katagiri S."/>
            <person name="Kikuta A."/>
            <person name="Kobayashi N."/>
            <person name="Kono I."/>
            <person name="Machita K."/>
            <person name="Maehara T."/>
            <person name="Mizuno H."/>
            <person name="Mizubayashi T."/>
            <person name="Mukai Y."/>
            <person name="Nagasaki H."/>
            <person name="Nakashima M."/>
            <person name="Nakama Y."/>
            <person name="Nakamichi Y."/>
            <person name="Nakamura M."/>
            <person name="Namiki N."/>
            <person name="Negishi M."/>
            <person name="Ohta I."/>
            <person name="Ono N."/>
            <person name="Saji S."/>
            <person name="Sakai K."/>
            <person name="Shibata M."/>
            <person name="Shimokawa T."/>
            <person name="Shomura A."/>
            <person name="Song J."/>
            <person name="Takazaki Y."/>
            <person name="Terasawa K."/>
            <person name="Tsuji K."/>
            <person name="Waki K."/>
            <person name="Yamagata H."/>
            <person name="Yamane H."/>
            <person name="Yoshiki S."/>
            <person name="Yoshihara R."/>
            <person name="Yukawa K."/>
            <person name="Zhong H."/>
            <person name="Iwama H."/>
            <person name="Endo T."/>
            <person name="Ito H."/>
            <person name="Hahn J.H."/>
            <person name="Kim H.I."/>
            <person name="Eun M.Y."/>
            <person name="Yano M."/>
            <person name="Jiang J."/>
            <person name="Gojobori T."/>
        </authorList>
    </citation>
    <scope>NUCLEOTIDE SEQUENCE</scope>
</reference>
<dbReference type="EMBL" id="AP003450">
    <property type="protein sequence ID" value="BAD82506.1"/>
    <property type="molecule type" value="Genomic_DNA"/>
</dbReference>
<dbReference type="Proteomes" id="UP000000763">
    <property type="component" value="Chromosome 1"/>
</dbReference>
<dbReference type="EMBL" id="AP003248">
    <property type="protein sequence ID" value="BAD81797.1"/>
    <property type="molecule type" value="Genomic_DNA"/>
</dbReference>
<proteinExistence type="predicted"/>